<dbReference type="Gene3D" id="1.10.150.240">
    <property type="entry name" value="Putative phosphatase, domain 2"/>
    <property type="match status" value="1"/>
</dbReference>
<proteinExistence type="predicted"/>
<dbReference type="InterPro" id="IPR041492">
    <property type="entry name" value="HAD_2"/>
</dbReference>
<dbReference type="Proteomes" id="UP000566324">
    <property type="component" value="Unassembled WGS sequence"/>
</dbReference>
<dbReference type="Pfam" id="PF13419">
    <property type="entry name" value="HAD_2"/>
    <property type="match status" value="1"/>
</dbReference>
<dbReference type="RefSeq" id="WP_184069465.1">
    <property type="nucleotide sequence ID" value="NZ_JACHNZ010000024.1"/>
</dbReference>
<dbReference type="NCBIfam" id="TIGR01549">
    <property type="entry name" value="HAD-SF-IA-v1"/>
    <property type="match status" value="1"/>
</dbReference>
<dbReference type="SFLD" id="SFLDG01129">
    <property type="entry name" value="C1.5:_HAD__Beta-PGM__Phosphata"/>
    <property type="match status" value="1"/>
</dbReference>
<dbReference type="PANTHER" id="PTHR43434:SF24">
    <property type="entry name" value="HYDROLASE-RELATED"/>
    <property type="match status" value="1"/>
</dbReference>
<dbReference type="InterPro" id="IPR023214">
    <property type="entry name" value="HAD_sf"/>
</dbReference>
<dbReference type="GO" id="GO:0006281">
    <property type="term" value="P:DNA repair"/>
    <property type="evidence" value="ECO:0007669"/>
    <property type="project" value="TreeGrafter"/>
</dbReference>
<sequence length="221" mass="24047">MTIRLAIFDCDGTLVDSQANIIDCMADTFAKHRLDEPDRHAVRRVVGLSLAEAMAVLLPEADAAFHTALAQDYKLAFQGRRANGGLVAEPLYPGVREGLIHLERRGWLLGVATGKSDRGLALTLMHHEIHGRFVTLQTADRHPSKPHPSMIQTAMAETGARSEDTAMIGDTVFDMEMAVAARTRAIGVDWGYHEPHELTAAGAHHVVGDFGALIAELEQRA</sequence>
<evidence type="ECO:0000313" key="2">
    <source>
        <dbReference type="Proteomes" id="UP000566324"/>
    </source>
</evidence>
<dbReference type="GO" id="GO:0005829">
    <property type="term" value="C:cytosol"/>
    <property type="evidence" value="ECO:0007669"/>
    <property type="project" value="TreeGrafter"/>
</dbReference>
<dbReference type="SUPFAM" id="SSF56784">
    <property type="entry name" value="HAD-like"/>
    <property type="match status" value="1"/>
</dbReference>
<comment type="caution">
    <text evidence="1">The sequence shown here is derived from an EMBL/GenBank/DDBJ whole genome shotgun (WGS) entry which is preliminary data.</text>
</comment>
<dbReference type="Gene3D" id="3.40.50.1000">
    <property type="entry name" value="HAD superfamily/HAD-like"/>
    <property type="match status" value="1"/>
</dbReference>
<gene>
    <name evidence="1" type="ORF">GGQ98_002239</name>
</gene>
<dbReference type="InterPro" id="IPR050155">
    <property type="entry name" value="HAD-like_hydrolase_sf"/>
</dbReference>
<dbReference type="SFLD" id="SFLDS00003">
    <property type="entry name" value="Haloacid_Dehalogenase"/>
    <property type="match status" value="1"/>
</dbReference>
<dbReference type="GO" id="GO:0008967">
    <property type="term" value="F:phosphoglycolate phosphatase activity"/>
    <property type="evidence" value="ECO:0007669"/>
    <property type="project" value="UniProtKB-EC"/>
</dbReference>
<keyword evidence="2" id="KW-1185">Reference proteome</keyword>
<reference evidence="1 2" key="1">
    <citation type="submission" date="2020-08" db="EMBL/GenBank/DDBJ databases">
        <title>Genomic Encyclopedia of Type Strains, Phase IV (KMG-IV): sequencing the most valuable type-strain genomes for metagenomic binning, comparative biology and taxonomic classification.</title>
        <authorList>
            <person name="Goeker M."/>
        </authorList>
    </citation>
    <scope>NUCLEOTIDE SEQUENCE [LARGE SCALE GENOMIC DNA]</scope>
    <source>
        <strain evidence="1 2">DSM 17328</strain>
    </source>
</reference>
<dbReference type="InterPro" id="IPR023198">
    <property type="entry name" value="PGP-like_dom2"/>
</dbReference>
<dbReference type="InterPro" id="IPR006439">
    <property type="entry name" value="HAD-SF_hydro_IA"/>
</dbReference>
<protein>
    <submittedName>
        <fullName evidence="1">Phosphoglycolate phosphatase</fullName>
        <ecNumber evidence="1">3.1.3.18</ecNumber>
    </submittedName>
</protein>
<keyword evidence="1" id="KW-0378">Hydrolase</keyword>
<organism evidence="1 2">
    <name type="scientific">Sphingosinicella soli</name>
    <dbReference type="NCBI Taxonomy" id="333708"/>
    <lineage>
        <taxon>Bacteria</taxon>
        <taxon>Pseudomonadati</taxon>
        <taxon>Pseudomonadota</taxon>
        <taxon>Alphaproteobacteria</taxon>
        <taxon>Sphingomonadales</taxon>
        <taxon>Sphingosinicellaceae</taxon>
        <taxon>Sphingosinicella</taxon>
    </lineage>
</organism>
<dbReference type="AlphaFoldDB" id="A0A7W7B3U9"/>
<dbReference type="InterPro" id="IPR036412">
    <property type="entry name" value="HAD-like_sf"/>
</dbReference>
<accession>A0A7W7B3U9</accession>
<dbReference type="PANTHER" id="PTHR43434">
    <property type="entry name" value="PHOSPHOGLYCOLATE PHOSPHATASE"/>
    <property type="match status" value="1"/>
</dbReference>
<evidence type="ECO:0000313" key="1">
    <source>
        <dbReference type="EMBL" id="MBB4632613.1"/>
    </source>
</evidence>
<dbReference type="EC" id="3.1.3.18" evidence="1"/>
<name>A0A7W7B3U9_9SPHN</name>
<dbReference type="EMBL" id="JACHNZ010000024">
    <property type="protein sequence ID" value="MBB4632613.1"/>
    <property type="molecule type" value="Genomic_DNA"/>
</dbReference>